<protein>
    <submittedName>
        <fullName evidence="1">Uncharacterized protein</fullName>
    </submittedName>
</protein>
<evidence type="ECO:0000313" key="1">
    <source>
        <dbReference type="EMBL" id="SNX74358.1"/>
    </source>
</evidence>
<sequence length="60" mass="7316">MEKEAWILQELQRIYDNTSNYNVRTLMKAAQDIIEEQRKRIDQMEGEMEGTIWSPRRWGE</sequence>
<dbReference type="RefSeq" id="WP_097159909.1">
    <property type="nucleotide sequence ID" value="NZ_JBEPMQ010000009.1"/>
</dbReference>
<dbReference type="AlphaFoldDB" id="A0A285D4W9"/>
<organism evidence="1 2">
    <name type="scientific">Bacillus oleivorans</name>
    <dbReference type="NCBI Taxonomy" id="1448271"/>
    <lineage>
        <taxon>Bacteria</taxon>
        <taxon>Bacillati</taxon>
        <taxon>Bacillota</taxon>
        <taxon>Bacilli</taxon>
        <taxon>Bacillales</taxon>
        <taxon>Bacillaceae</taxon>
        <taxon>Bacillus</taxon>
    </lineage>
</organism>
<dbReference type="EMBL" id="OAOP01000009">
    <property type="protein sequence ID" value="SNX74358.1"/>
    <property type="molecule type" value="Genomic_DNA"/>
</dbReference>
<keyword evidence="2" id="KW-1185">Reference proteome</keyword>
<gene>
    <name evidence="1" type="ORF">SAMN05877753_10959</name>
</gene>
<reference evidence="1 2" key="1">
    <citation type="submission" date="2017-08" db="EMBL/GenBank/DDBJ databases">
        <authorList>
            <person name="de Groot N.N."/>
        </authorList>
    </citation>
    <scope>NUCLEOTIDE SEQUENCE [LARGE SCALE GENOMIC DNA]</scope>
    <source>
        <strain evidence="1 2">JC228</strain>
    </source>
</reference>
<evidence type="ECO:0000313" key="2">
    <source>
        <dbReference type="Proteomes" id="UP000219546"/>
    </source>
</evidence>
<dbReference type="OrthoDB" id="2918624at2"/>
<name>A0A285D4W9_9BACI</name>
<proteinExistence type="predicted"/>
<accession>A0A285D4W9</accession>
<dbReference type="Proteomes" id="UP000219546">
    <property type="component" value="Unassembled WGS sequence"/>
</dbReference>